<dbReference type="InterPro" id="IPR050834">
    <property type="entry name" value="Glycosyltransf_2"/>
</dbReference>
<dbReference type="SUPFAM" id="SSF53448">
    <property type="entry name" value="Nucleotide-diphospho-sugar transferases"/>
    <property type="match status" value="1"/>
</dbReference>
<name>A0A2W2CAB1_9ACTN</name>
<dbReference type="InterPro" id="IPR029044">
    <property type="entry name" value="Nucleotide-diphossugar_trans"/>
</dbReference>
<dbReference type="GO" id="GO:0008757">
    <property type="term" value="F:S-adenosylmethionine-dependent methyltransferase activity"/>
    <property type="evidence" value="ECO:0007669"/>
    <property type="project" value="InterPro"/>
</dbReference>
<gene>
    <name evidence="3" type="ORF">C1I93_16360</name>
</gene>
<feature type="domain" description="Glycosyltransferase 2-like" evidence="1">
    <location>
        <begin position="13"/>
        <end position="118"/>
    </location>
</feature>
<dbReference type="Proteomes" id="UP000248627">
    <property type="component" value="Unassembled WGS sequence"/>
</dbReference>
<dbReference type="SUPFAM" id="SSF53335">
    <property type="entry name" value="S-adenosyl-L-methionine-dependent methyltransferases"/>
    <property type="match status" value="1"/>
</dbReference>
<dbReference type="InterPro" id="IPR013216">
    <property type="entry name" value="Methyltransf_11"/>
</dbReference>
<dbReference type="Gene3D" id="3.40.50.150">
    <property type="entry name" value="Vaccinia Virus protein VP39"/>
    <property type="match status" value="1"/>
</dbReference>
<dbReference type="InterPro" id="IPR001173">
    <property type="entry name" value="Glyco_trans_2-like"/>
</dbReference>
<dbReference type="EMBL" id="POTX01000103">
    <property type="protein sequence ID" value="PZF94620.1"/>
    <property type="molecule type" value="Genomic_DNA"/>
</dbReference>
<evidence type="ECO:0000313" key="4">
    <source>
        <dbReference type="Proteomes" id="UP000248627"/>
    </source>
</evidence>
<evidence type="ECO:0000313" key="3">
    <source>
        <dbReference type="EMBL" id="PZF94620.1"/>
    </source>
</evidence>
<dbReference type="PANTHER" id="PTHR43685:SF14">
    <property type="entry name" value="GLYCOSYLTRANSFERASE 2-LIKE DOMAIN-CONTAINING PROTEIN"/>
    <property type="match status" value="1"/>
</dbReference>
<dbReference type="OrthoDB" id="3177103at2"/>
<comment type="caution">
    <text evidence="3">The sequence shown here is derived from an EMBL/GenBank/DDBJ whole genome shotgun (WGS) entry which is preliminary data.</text>
</comment>
<sequence>MSAPRVTVFTGSNRTRFLDECLRSLLAQTYSAWEWVVVLNQGTRWRPEVDDPRIRLVVQDGLSGVGAVKRRACAEAYGEILVEFDDDDLLSSDCLAEVVAAFDAHPGVGFVYSDTAQIREDGSRDDSRFAATHGWRYRDECVDGREVLACESLPPTPHNVSYIWYAPNHVRAFRRDVYEKVGGYDESLDVADDADLMSRLYQVTEFHHIPRCLYLQRMHARNTQRDPAFNARIQQRTVEIYDRNIQLNALAWAKREGLLALDLGAAHNKPEGFLGLDRYAGPGVDLVCDVTKGIDLPDNSVGVVRAADFLEHIPDKIAIFNELYRILAPNGMLLTLTPSTDGRGAFQDPTHVAFYNENSFWYFTDSAYSRFVPEITCRFQRSRLVTYYPSDWHKAHHISYVAANLIAIKDDGVRNGGVLAV</sequence>
<organism evidence="3 4">
    <name type="scientific">Micromonospora endophytica</name>
    <dbReference type="NCBI Taxonomy" id="515350"/>
    <lineage>
        <taxon>Bacteria</taxon>
        <taxon>Bacillati</taxon>
        <taxon>Actinomycetota</taxon>
        <taxon>Actinomycetes</taxon>
        <taxon>Micromonosporales</taxon>
        <taxon>Micromonosporaceae</taxon>
        <taxon>Micromonospora</taxon>
    </lineage>
</organism>
<dbReference type="RefSeq" id="WP_111244170.1">
    <property type="nucleotide sequence ID" value="NZ_AP023358.1"/>
</dbReference>
<dbReference type="Gene3D" id="3.90.550.10">
    <property type="entry name" value="Spore Coat Polysaccharide Biosynthesis Protein SpsA, Chain A"/>
    <property type="match status" value="1"/>
</dbReference>
<dbReference type="PANTHER" id="PTHR43685">
    <property type="entry name" value="GLYCOSYLTRANSFERASE"/>
    <property type="match status" value="1"/>
</dbReference>
<evidence type="ECO:0000259" key="1">
    <source>
        <dbReference type="Pfam" id="PF00535"/>
    </source>
</evidence>
<accession>A0A2W2CAB1</accession>
<protein>
    <submittedName>
        <fullName evidence="3">Glycosyl transferase family 2</fullName>
    </submittedName>
</protein>
<dbReference type="Pfam" id="PF08241">
    <property type="entry name" value="Methyltransf_11"/>
    <property type="match status" value="1"/>
</dbReference>
<dbReference type="Pfam" id="PF00535">
    <property type="entry name" value="Glycos_transf_2"/>
    <property type="match status" value="1"/>
</dbReference>
<evidence type="ECO:0000259" key="2">
    <source>
        <dbReference type="Pfam" id="PF08241"/>
    </source>
</evidence>
<keyword evidence="3" id="KW-0808">Transferase</keyword>
<dbReference type="InterPro" id="IPR029063">
    <property type="entry name" value="SAM-dependent_MTases_sf"/>
</dbReference>
<dbReference type="AlphaFoldDB" id="A0A2W2CAB1"/>
<proteinExistence type="predicted"/>
<feature type="domain" description="Methyltransferase type 11" evidence="2">
    <location>
        <begin position="285"/>
        <end position="334"/>
    </location>
</feature>
<keyword evidence="4" id="KW-1185">Reference proteome</keyword>
<reference evidence="3 4" key="1">
    <citation type="submission" date="2018-01" db="EMBL/GenBank/DDBJ databases">
        <title>Draft genome sequence of Jishengella endophytica.</title>
        <authorList>
            <person name="Sahin N."/>
            <person name="Ay H."/>
            <person name="Saygin H."/>
        </authorList>
    </citation>
    <scope>NUCLEOTIDE SEQUENCE [LARGE SCALE GENOMIC DNA]</scope>
    <source>
        <strain evidence="3 4">DSM 45430</strain>
    </source>
</reference>